<reference evidence="2" key="1">
    <citation type="submission" date="2022-09" db="EMBL/GenBank/DDBJ databases">
        <title>Fusarium specimens isolated from Avocado Roots.</title>
        <authorList>
            <person name="Stajich J."/>
            <person name="Roper C."/>
            <person name="Heimlech-Rivalta G."/>
        </authorList>
    </citation>
    <scope>NUCLEOTIDE SEQUENCE</scope>
    <source>
        <strain evidence="2">CF00095</strain>
    </source>
</reference>
<accession>A0ABQ8RPB2</accession>
<keyword evidence="3" id="KW-1185">Reference proteome</keyword>
<feature type="transmembrane region" description="Helical" evidence="1">
    <location>
        <begin position="98"/>
        <end position="119"/>
    </location>
</feature>
<evidence type="ECO:0000313" key="3">
    <source>
        <dbReference type="Proteomes" id="UP001152024"/>
    </source>
</evidence>
<gene>
    <name evidence="2" type="ORF">NW768_002626</name>
</gene>
<evidence type="ECO:0000256" key="1">
    <source>
        <dbReference type="SAM" id="Phobius"/>
    </source>
</evidence>
<dbReference type="EMBL" id="JAOQBH010000003">
    <property type="protein sequence ID" value="KAJ4138754.1"/>
    <property type="molecule type" value="Genomic_DNA"/>
</dbReference>
<dbReference type="Gene3D" id="3.40.50.200">
    <property type="entry name" value="Peptidase S8/S53 domain"/>
    <property type="match status" value="1"/>
</dbReference>
<keyword evidence="1" id="KW-0472">Membrane</keyword>
<protein>
    <recommendedName>
        <fullName evidence="4">Peptidase S8/S53 domain-containing protein</fullName>
    </recommendedName>
</protein>
<dbReference type="SUPFAM" id="SSF52743">
    <property type="entry name" value="Subtilisin-like"/>
    <property type="match status" value="1"/>
</dbReference>
<sequence>MSRTAENPLKRNLHNVLQKAINENVLMFCSAPDKGKFTGADYPITPFPHKLFGIGAANSDGTVFSWTPEDLTFILPGVHVSQDQIRSKSTQDNGTTNYTGSNVVTALGAGLAAMILYCLKASILRIRIANRNQNVIPAIPTERLEDIMKRDAMKGAFESLGSQASNKFIQVWEELEKVTDILKKWERERGLSHSDASEEFTKNFIDFGIKLASSVK</sequence>
<comment type="caution">
    <text evidence="2">The sequence shown here is derived from an EMBL/GenBank/DDBJ whole genome shotgun (WGS) entry which is preliminary data.</text>
</comment>
<organism evidence="2 3">
    <name type="scientific">Fusarium equiseti</name>
    <name type="common">Fusarium scirpi</name>
    <dbReference type="NCBI Taxonomy" id="61235"/>
    <lineage>
        <taxon>Eukaryota</taxon>
        <taxon>Fungi</taxon>
        <taxon>Dikarya</taxon>
        <taxon>Ascomycota</taxon>
        <taxon>Pezizomycotina</taxon>
        <taxon>Sordariomycetes</taxon>
        <taxon>Hypocreomycetidae</taxon>
        <taxon>Hypocreales</taxon>
        <taxon>Nectriaceae</taxon>
        <taxon>Fusarium</taxon>
        <taxon>Fusarium incarnatum-equiseti species complex</taxon>
    </lineage>
</organism>
<keyword evidence="1" id="KW-1133">Transmembrane helix</keyword>
<dbReference type="Proteomes" id="UP001152024">
    <property type="component" value="Unassembled WGS sequence"/>
</dbReference>
<keyword evidence="1" id="KW-0812">Transmembrane</keyword>
<proteinExistence type="predicted"/>
<dbReference type="InterPro" id="IPR036852">
    <property type="entry name" value="Peptidase_S8/S53_dom_sf"/>
</dbReference>
<name>A0ABQ8RPB2_FUSEQ</name>
<evidence type="ECO:0000313" key="2">
    <source>
        <dbReference type="EMBL" id="KAJ4138754.1"/>
    </source>
</evidence>
<evidence type="ECO:0008006" key="4">
    <source>
        <dbReference type="Google" id="ProtNLM"/>
    </source>
</evidence>